<dbReference type="PANTHER" id="PTHR13423:SF2">
    <property type="entry name" value="OUT AT FIRST PROTEIN HOMOLOG"/>
    <property type="match status" value="1"/>
</dbReference>
<reference evidence="4" key="3">
    <citation type="submission" date="2019-06" db="EMBL/GenBank/DDBJ databases">
        <authorList>
            <person name="Poynton C."/>
            <person name="Hasenbein S."/>
            <person name="Benoit J.B."/>
            <person name="Sepulveda M.S."/>
            <person name="Poelchau M.F."/>
            <person name="Murali S.C."/>
            <person name="Chen S."/>
            <person name="Glastad K.M."/>
            <person name="Werren J.H."/>
            <person name="Vineis J.H."/>
            <person name="Bowen J.L."/>
            <person name="Friedrich M."/>
            <person name="Jones J."/>
            <person name="Robertson H.M."/>
            <person name="Feyereisen R."/>
            <person name="Mechler-Hickson A."/>
            <person name="Mathers N."/>
            <person name="Lee C.E."/>
            <person name="Colbourne J.K."/>
            <person name="Biales A."/>
            <person name="Johnston J.S."/>
            <person name="Wellborn G.A."/>
            <person name="Rosendale A.J."/>
            <person name="Cridge A.G."/>
            <person name="Munoz-Torres M.C."/>
            <person name="Bain P.A."/>
            <person name="Manny A.R."/>
            <person name="Major K.M."/>
            <person name="Lambert F.N."/>
            <person name="Vulpe C.D."/>
            <person name="Tuck P."/>
            <person name="Blalock B.J."/>
            <person name="Lin Y.-Y."/>
            <person name="Smith M.E."/>
            <person name="Ochoa-Acuna H."/>
            <person name="Chen M.-J.M."/>
            <person name="Childers C.P."/>
            <person name="Qu J."/>
            <person name="Dugan S."/>
            <person name="Lee S.L."/>
            <person name="Chao H."/>
            <person name="Dinh H."/>
            <person name="Han Y."/>
            <person name="Doddapaneni H."/>
            <person name="Worley K.C."/>
            <person name="Muzny D.M."/>
            <person name="Gibbs R.A."/>
            <person name="Richards S."/>
        </authorList>
    </citation>
    <scope>NUCLEOTIDE SEQUENCE</scope>
    <source>
        <strain evidence="4">HAZT.00-mixed</strain>
        <tissue evidence="4">Whole organism</tissue>
    </source>
</reference>
<feature type="domain" description="Out at first C-terminal" evidence="3">
    <location>
        <begin position="173"/>
        <end position="237"/>
    </location>
</feature>
<organism evidence="4">
    <name type="scientific">Hyalella azteca</name>
    <name type="common">Amphipod</name>
    <dbReference type="NCBI Taxonomy" id="294128"/>
    <lineage>
        <taxon>Eukaryota</taxon>
        <taxon>Metazoa</taxon>
        <taxon>Ecdysozoa</taxon>
        <taxon>Arthropoda</taxon>
        <taxon>Crustacea</taxon>
        <taxon>Multicrustacea</taxon>
        <taxon>Malacostraca</taxon>
        <taxon>Eumalacostraca</taxon>
        <taxon>Peracarida</taxon>
        <taxon>Amphipoda</taxon>
        <taxon>Senticaudata</taxon>
        <taxon>Talitrida</taxon>
        <taxon>Talitroidea</taxon>
        <taxon>Hyalellidae</taxon>
        <taxon>Hyalella</taxon>
    </lineage>
</organism>
<dbReference type="OrthoDB" id="5947176at2759"/>
<dbReference type="EMBL" id="JQDR03011629">
    <property type="protein sequence ID" value="KAA0192475.1"/>
    <property type="molecule type" value="Genomic_DNA"/>
</dbReference>
<sequence length="238" mass="27033">MLYTGEIFKEKISSNSSDDWISLEYTQAYSTHVTHILDFKQELQVVHVVRLGEEELGQKPFQQMCFISKFSRDDFISSDAMSKLRQKNPWTVRTPEENLETDELDVDLSIDVDTVGAVLSPHVSSLCSSSPTTTFASSRDLKSWLNSRHDVDSDWASLSDGSHQLPSRGVLSCNQLTAAAQPCICQQQVCLWWYPCGLKFCKDRDDSGKAITYRCGIRTCRRCRIYSFYAATQAQCIR</sequence>
<evidence type="ECO:0000313" key="4">
    <source>
        <dbReference type="EMBL" id="KAA0192475.1"/>
    </source>
</evidence>
<reference evidence="4" key="2">
    <citation type="journal article" date="2018" name="Environ. Sci. Technol.">
        <title>The Toxicogenome of Hyalella azteca: A Model for Sediment Ecotoxicology and Evolutionary Toxicology.</title>
        <authorList>
            <person name="Poynton H.C."/>
            <person name="Hasenbein S."/>
            <person name="Benoit J.B."/>
            <person name="Sepulveda M.S."/>
            <person name="Poelchau M.F."/>
            <person name="Hughes D.S.T."/>
            <person name="Murali S.C."/>
            <person name="Chen S."/>
            <person name="Glastad K.M."/>
            <person name="Goodisman M.A.D."/>
            <person name="Werren J.H."/>
            <person name="Vineis J.H."/>
            <person name="Bowen J.L."/>
            <person name="Friedrich M."/>
            <person name="Jones J."/>
            <person name="Robertson H.M."/>
            <person name="Feyereisen R."/>
            <person name="Mechler-Hickson A."/>
            <person name="Mathers N."/>
            <person name="Lee C.E."/>
            <person name="Colbourne J.K."/>
            <person name="Biales A."/>
            <person name="Johnston J.S."/>
            <person name="Wellborn G.A."/>
            <person name="Rosendale A.J."/>
            <person name="Cridge A.G."/>
            <person name="Munoz-Torres M.C."/>
            <person name="Bain P.A."/>
            <person name="Manny A.R."/>
            <person name="Major K.M."/>
            <person name="Lambert F.N."/>
            <person name="Vulpe C.D."/>
            <person name="Tuck P."/>
            <person name="Blalock B.J."/>
            <person name="Lin Y.Y."/>
            <person name="Smith M.E."/>
            <person name="Ochoa-Acuna H."/>
            <person name="Chen M.M."/>
            <person name="Childers C.P."/>
            <person name="Qu J."/>
            <person name="Dugan S."/>
            <person name="Lee S.L."/>
            <person name="Chao H."/>
            <person name="Dinh H."/>
            <person name="Han Y."/>
            <person name="Doddapaneni H."/>
            <person name="Worley K.C."/>
            <person name="Muzny D.M."/>
            <person name="Gibbs R.A."/>
            <person name="Richards S."/>
        </authorList>
    </citation>
    <scope>NUCLEOTIDE SEQUENCE</scope>
    <source>
        <strain evidence="4">HAZT.00-mixed</strain>
        <tissue evidence="4">Whole organism</tissue>
    </source>
</reference>
<comment type="caution">
    <text evidence="4">The sequence shown here is derived from an EMBL/GenBank/DDBJ whole genome shotgun (WGS) entry which is preliminary data.</text>
</comment>
<dbReference type="Pfam" id="PF14941">
    <property type="entry name" value="OAF_N"/>
    <property type="match status" value="1"/>
</dbReference>
<dbReference type="InterPro" id="IPR026315">
    <property type="entry name" value="Oaf"/>
</dbReference>
<evidence type="ECO:0000259" key="2">
    <source>
        <dbReference type="Pfam" id="PF14941"/>
    </source>
</evidence>
<dbReference type="AlphaFoldDB" id="A0A6A0GY92"/>
<proteinExistence type="inferred from homology"/>
<protein>
    <recommendedName>
        <fullName evidence="5">Out at first protein</fullName>
    </recommendedName>
</protein>
<comment type="similarity">
    <text evidence="1">Belongs to the OAF family.</text>
</comment>
<dbReference type="Proteomes" id="UP000711488">
    <property type="component" value="Unassembled WGS sequence"/>
</dbReference>
<evidence type="ECO:0000259" key="3">
    <source>
        <dbReference type="Pfam" id="PF22873"/>
    </source>
</evidence>
<name>A0A6A0GY92_HYAAZ</name>
<evidence type="ECO:0000256" key="1">
    <source>
        <dbReference type="ARBA" id="ARBA00005786"/>
    </source>
</evidence>
<dbReference type="InterPro" id="IPR053894">
    <property type="entry name" value="OAF_N"/>
</dbReference>
<dbReference type="Pfam" id="PF22873">
    <property type="entry name" value="OAF_C"/>
    <property type="match status" value="1"/>
</dbReference>
<feature type="domain" description="Out at first protein BRICHOS-like" evidence="2">
    <location>
        <begin position="4"/>
        <end position="144"/>
    </location>
</feature>
<reference evidence="4" key="1">
    <citation type="submission" date="2014-08" db="EMBL/GenBank/DDBJ databases">
        <authorList>
            <person name="Murali S."/>
            <person name="Richards S."/>
            <person name="Bandaranaike D."/>
            <person name="Bellair M."/>
            <person name="Blankenburg K."/>
            <person name="Chao H."/>
            <person name="Dinh H."/>
            <person name="Doddapaneni H."/>
            <person name="Dugan-Rocha S."/>
            <person name="Elkadiri S."/>
            <person name="Gnanaolivu R."/>
            <person name="Hughes D."/>
            <person name="Lee S."/>
            <person name="Li M."/>
            <person name="Ming W."/>
            <person name="Munidasa M."/>
            <person name="Muniz J."/>
            <person name="Nguyen L."/>
            <person name="Osuji N."/>
            <person name="Pu L.-L."/>
            <person name="Puazo M."/>
            <person name="Skinner E."/>
            <person name="Qu C."/>
            <person name="Quiroz J."/>
            <person name="Raj R."/>
            <person name="Weissenberger G."/>
            <person name="Xin Y."/>
            <person name="Zou X."/>
            <person name="Han Y."/>
            <person name="Worley K."/>
            <person name="Muzny D."/>
            <person name="Gibbs R."/>
        </authorList>
    </citation>
    <scope>NUCLEOTIDE SEQUENCE</scope>
    <source>
        <strain evidence="4">HAZT.00-mixed</strain>
        <tissue evidence="4">Whole organism</tissue>
    </source>
</reference>
<accession>A0A6A0GY92</accession>
<gene>
    <name evidence="4" type="ORF">HAZT_HAZT000969</name>
</gene>
<evidence type="ECO:0008006" key="5">
    <source>
        <dbReference type="Google" id="ProtNLM"/>
    </source>
</evidence>
<dbReference type="InterPro" id="IPR053897">
    <property type="entry name" value="Oaf_C"/>
</dbReference>
<dbReference type="PANTHER" id="PTHR13423">
    <property type="entry name" value="OUT AT FIRST"/>
    <property type="match status" value="1"/>
</dbReference>